<protein>
    <submittedName>
        <fullName evidence="2">Transposase IS116/IS110/IS902 family protein</fullName>
    </submittedName>
</protein>
<name>A0A8U0LA89_BIFLI</name>
<organism evidence="2 3">
    <name type="scientific">Bifidobacterium longum subsp. infantis</name>
    <dbReference type="NCBI Taxonomy" id="1682"/>
    <lineage>
        <taxon>Bacteria</taxon>
        <taxon>Bacillati</taxon>
        <taxon>Actinomycetota</taxon>
        <taxon>Actinomycetes</taxon>
        <taxon>Bifidobacteriales</taxon>
        <taxon>Bifidobacteriaceae</taxon>
        <taxon>Bifidobacterium</taxon>
    </lineage>
</organism>
<dbReference type="PROSITE" id="PS50943">
    <property type="entry name" value="HTH_CROC1"/>
    <property type="match status" value="1"/>
</dbReference>
<dbReference type="PANTHER" id="PTHR33055">
    <property type="entry name" value="TRANSPOSASE FOR INSERTION SEQUENCE ELEMENT IS1111A"/>
    <property type="match status" value="1"/>
</dbReference>
<evidence type="ECO:0000313" key="2">
    <source>
        <dbReference type="EMBL" id="VWQ34337.1"/>
    </source>
</evidence>
<sequence>MTTVWLSRMILVESLCRKSSRQSLTLTYALATFRRAFSWLLLPFFLRDRFCCARSSLSSARFRYLGLSTFSPSLVMAKCSNRSLPSKRRIGKLAACRPSGGIVERNVLSSLKTLASSWRELHDRADVLECRTRQIPEENARPLLDVYCMGTMSAAQLAVIGGDNPERIRSEAAFSKLCGACPLPASSGKTNRHRLNRSGNRQGNRALYNVALVRMSHHQPTKDYVVRKTKEGKGKLEIMRCLKRYIAREVYRALIAIRNGEAGREPAVERGARLREVHVSLGKTQQQVGDALGVPSSRVSEIERGVRDLPELERQIIEWMDSILGQSQHSNTFDNV</sequence>
<gene>
    <name evidence="2" type="ORF">BIFLH23_00718</name>
</gene>
<dbReference type="GO" id="GO:0003677">
    <property type="term" value="F:DNA binding"/>
    <property type="evidence" value="ECO:0007669"/>
    <property type="project" value="InterPro"/>
</dbReference>
<comment type="caution">
    <text evidence="2">The sequence shown here is derived from an EMBL/GenBank/DDBJ whole genome shotgun (WGS) entry which is preliminary data.</text>
</comment>
<dbReference type="InterPro" id="IPR001387">
    <property type="entry name" value="Cro/C1-type_HTH"/>
</dbReference>
<dbReference type="AlphaFoldDB" id="A0A8U0LA89"/>
<feature type="domain" description="HTH cro/C1-type" evidence="1">
    <location>
        <begin position="274"/>
        <end position="307"/>
    </location>
</feature>
<dbReference type="CDD" id="cd00093">
    <property type="entry name" value="HTH_XRE"/>
    <property type="match status" value="1"/>
</dbReference>
<reference evidence="2 3" key="1">
    <citation type="submission" date="2019-10" db="EMBL/GenBank/DDBJ databases">
        <authorList>
            <consortium name="Melissa Lawson"/>
            <person name="O'neill I."/>
        </authorList>
    </citation>
    <scope>NUCLEOTIDE SEQUENCE [LARGE SCALE GENOMIC DNA]</scope>
    <source>
        <strain evidence="2">LH_23</strain>
    </source>
</reference>
<evidence type="ECO:0000259" key="1">
    <source>
        <dbReference type="PROSITE" id="PS50943"/>
    </source>
</evidence>
<accession>A0A8U0LA89</accession>
<dbReference type="GO" id="GO:0004803">
    <property type="term" value="F:transposase activity"/>
    <property type="evidence" value="ECO:0007669"/>
    <property type="project" value="InterPro"/>
</dbReference>
<dbReference type="InterPro" id="IPR047650">
    <property type="entry name" value="Transpos_IS110"/>
</dbReference>
<dbReference type="Gene3D" id="1.10.260.40">
    <property type="entry name" value="lambda repressor-like DNA-binding domains"/>
    <property type="match status" value="1"/>
</dbReference>
<evidence type="ECO:0000313" key="3">
    <source>
        <dbReference type="Proteomes" id="UP000494246"/>
    </source>
</evidence>
<proteinExistence type="predicted"/>
<dbReference type="InterPro" id="IPR010982">
    <property type="entry name" value="Lambda_DNA-bd_dom_sf"/>
</dbReference>
<dbReference type="GO" id="GO:0006313">
    <property type="term" value="P:DNA transposition"/>
    <property type="evidence" value="ECO:0007669"/>
    <property type="project" value="InterPro"/>
</dbReference>
<dbReference type="SUPFAM" id="SSF47413">
    <property type="entry name" value="lambda repressor-like DNA-binding domains"/>
    <property type="match status" value="1"/>
</dbReference>
<dbReference type="InterPro" id="IPR003346">
    <property type="entry name" value="Transposase_20"/>
</dbReference>
<dbReference type="PANTHER" id="PTHR33055:SF16">
    <property type="entry name" value="TRANSPOSASE FOR INSERTION SEQUENCE ELEMENT IS1547"/>
    <property type="match status" value="1"/>
</dbReference>
<dbReference type="Pfam" id="PF01381">
    <property type="entry name" value="HTH_3"/>
    <property type="match status" value="1"/>
</dbReference>
<dbReference type="Proteomes" id="UP000494246">
    <property type="component" value="Unassembled WGS sequence"/>
</dbReference>
<dbReference type="Pfam" id="PF02371">
    <property type="entry name" value="Transposase_20"/>
    <property type="match status" value="1"/>
</dbReference>
<dbReference type="EMBL" id="CABWKH010000004">
    <property type="protein sequence ID" value="VWQ34337.1"/>
    <property type="molecule type" value="Genomic_DNA"/>
</dbReference>